<feature type="domain" description="ABC transporter" evidence="4">
    <location>
        <begin position="6"/>
        <end position="236"/>
    </location>
</feature>
<dbReference type="InterPro" id="IPR013611">
    <property type="entry name" value="Transp-assoc_OB_typ2"/>
</dbReference>
<evidence type="ECO:0000313" key="6">
    <source>
        <dbReference type="Proteomes" id="UP000652760"/>
    </source>
</evidence>
<dbReference type="Pfam" id="PF00005">
    <property type="entry name" value="ABC_tran"/>
    <property type="match status" value="1"/>
</dbReference>
<dbReference type="SUPFAM" id="SSF50331">
    <property type="entry name" value="MOP-like"/>
    <property type="match status" value="1"/>
</dbReference>
<dbReference type="Gene3D" id="3.40.50.300">
    <property type="entry name" value="P-loop containing nucleotide triphosphate hydrolases"/>
    <property type="match status" value="1"/>
</dbReference>
<keyword evidence="3 5" id="KW-0067">ATP-binding</keyword>
<evidence type="ECO:0000256" key="1">
    <source>
        <dbReference type="ARBA" id="ARBA00022448"/>
    </source>
</evidence>
<dbReference type="InterPro" id="IPR050093">
    <property type="entry name" value="ABC_SmlMolc_Importer"/>
</dbReference>
<proteinExistence type="predicted"/>
<gene>
    <name evidence="5" type="ORF">JHL17_04875</name>
</gene>
<evidence type="ECO:0000256" key="3">
    <source>
        <dbReference type="ARBA" id="ARBA00022840"/>
    </source>
</evidence>
<reference evidence="6" key="1">
    <citation type="submission" date="2021-01" db="EMBL/GenBank/DDBJ databases">
        <title>Genome public.</title>
        <authorList>
            <person name="Liu C."/>
            <person name="Sun Q."/>
        </authorList>
    </citation>
    <scope>NUCLEOTIDE SEQUENCE [LARGE SCALE GENOMIC DNA]</scope>
    <source>
        <strain evidence="6">YIM B02556</strain>
    </source>
</reference>
<accession>A0ABS1EZY7</accession>
<dbReference type="SUPFAM" id="SSF52540">
    <property type="entry name" value="P-loop containing nucleoside triphosphate hydrolases"/>
    <property type="match status" value="1"/>
</dbReference>
<dbReference type="PROSITE" id="PS00211">
    <property type="entry name" value="ABC_TRANSPORTER_1"/>
    <property type="match status" value="1"/>
</dbReference>
<dbReference type="Proteomes" id="UP000652760">
    <property type="component" value="Unassembled WGS sequence"/>
</dbReference>
<dbReference type="InterPro" id="IPR003593">
    <property type="entry name" value="AAA+_ATPase"/>
</dbReference>
<comment type="caution">
    <text evidence="5">The sequence shown here is derived from an EMBL/GenBank/DDBJ whole genome shotgun (WGS) entry which is preliminary data.</text>
</comment>
<keyword evidence="2" id="KW-0547">Nucleotide-binding</keyword>
<keyword evidence="6" id="KW-1185">Reference proteome</keyword>
<dbReference type="PROSITE" id="PS50893">
    <property type="entry name" value="ABC_TRANSPORTER_2"/>
    <property type="match status" value="1"/>
</dbReference>
<protein>
    <submittedName>
        <fullName evidence="5">ABC transporter ATP-binding protein</fullName>
    </submittedName>
</protein>
<dbReference type="InterPro" id="IPR003439">
    <property type="entry name" value="ABC_transporter-like_ATP-bd"/>
</dbReference>
<name>A0ABS1EZY7_9PROT</name>
<evidence type="ECO:0000313" key="5">
    <source>
        <dbReference type="EMBL" id="MBK1836739.1"/>
    </source>
</evidence>
<dbReference type="Gene3D" id="2.40.50.100">
    <property type="match status" value="1"/>
</dbReference>
<dbReference type="InterPro" id="IPR008995">
    <property type="entry name" value="Mo/tungstate-bd_C_term_dom"/>
</dbReference>
<evidence type="ECO:0000259" key="4">
    <source>
        <dbReference type="PROSITE" id="PS50893"/>
    </source>
</evidence>
<dbReference type="SMART" id="SM00382">
    <property type="entry name" value="AAA"/>
    <property type="match status" value="1"/>
</dbReference>
<sequence length="364" mass="39076">MLPALLSIRDLGKRFGGFHALKGVSLEVEHGEFIALLGPSGCGKTTLLRCIAGFLTPDSGDIRIGGDSVTRLPPHRRPLNTVFQNYALFPHMSVLDNIAYGPRRHGVPRGEAAERAAQALHLVGLEALGARYPRELSGGQQQRVALARAVVNRPKLLLLDEPLSALDMKLRKRMQIELKHLQEKLGIAFVFVTHDQEEAMSMADRIVVMNRGLIEQVGSGTAVYATPATRFVAEFIGEANLLPGAADGDGGLRLAFGTAAVPHPCPHPGPWPDIDAGQSRTGVLRPEHLELLDRADEPGFLTERGIVEDVINTGGQTLVMVRVGDALLASRRLGMPGAGLGRGTQVVVGFRPEHLHVVVGEPAP</sequence>
<keyword evidence="1" id="KW-0813">Transport</keyword>
<dbReference type="RefSeq" id="WP_200190929.1">
    <property type="nucleotide sequence ID" value="NZ_JAENHM010000017.1"/>
</dbReference>
<dbReference type="PANTHER" id="PTHR42781:SF4">
    <property type="entry name" value="SPERMIDINE_PUTRESCINE IMPORT ATP-BINDING PROTEIN POTA"/>
    <property type="match status" value="1"/>
</dbReference>
<dbReference type="PANTHER" id="PTHR42781">
    <property type="entry name" value="SPERMIDINE/PUTRESCINE IMPORT ATP-BINDING PROTEIN POTA"/>
    <property type="match status" value="1"/>
</dbReference>
<dbReference type="InterPro" id="IPR017871">
    <property type="entry name" value="ABC_transporter-like_CS"/>
</dbReference>
<dbReference type="Pfam" id="PF08402">
    <property type="entry name" value="TOBE_2"/>
    <property type="match status" value="1"/>
</dbReference>
<dbReference type="GO" id="GO:0005524">
    <property type="term" value="F:ATP binding"/>
    <property type="evidence" value="ECO:0007669"/>
    <property type="project" value="UniProtKB-KW"/>
</dbReference>
<organism evidence="5 6">
    <name type="scientific">Azospirillum endophyticum</name>
    <dbReference type="NCBI Taxonomy" id="2800326"/>
    <lineage>
        <taxon>Bacteria</taxon>
        <taxon>Pseudomonadati</taxon>
        <taxon>Pseudomonadota</taxon>
        <taxon>Alphaproteobacteria</taxon>
        <taxon>Rhodospirillales</taxon>
        <taxon>Azospirillaceae</taxon>
        <taxon>Azospirillum</taxon>
    </lineage>
</organism>
<evidence type="ECO:0000256" key="2">
    <source>
        <dbReference type="ARBA" id="ARBA00022741"/>
    </source>
</evidence>
<dbReference type="EMBL" id="JAENHM010000017">
    <property type="protein sequence ID" value="MBK1836739.1"/>
    <property type="molecule type" value="Genomic_DNA"/>
</dbReference>
<dbReference type="InterPro" id="IPR027417">
    <property type="entry name" value="P-loop_NTPase"/>
</dbReference>